<dbReference type="HOGENOM" id="CLU_3293607_0_0_10"/>
<sequence>MKNTVKIKNVEFERQFESQREAKKVKIPFFYKKERLYQND</sequence>
<gene>
    <name evidence="1" type="ORF">HMPREF1535_03762</name>
</gene>
<dbReference type="STRING" id="927665.HMPREF1535_03762"/>
<evidence type="ECO:0000313" key="1">
    <source>
        <dbReference type="EMBL" id="KKB49136.1"/>
    </source>
</evidence>
<comment type="caution">
    <text evidence="1">The sequence shown here is derived from an EMBL/GenBank/DDBJ whole genome shotgun (WGS) entry which is preliminary data.</text>
</comment>
<evidence type="ECO:0000313" key="2">
    <source>
        <dbReference type="Proteomes" id="UP000033047"/>
    </source>
</evidence>
<dbReference type="EMBL" id="AQHV01000020">
    <property type="protein sequence ID" value="KKB49136.1"/>
    <property type="molecule type" value="Genomic_DNA"/>
</dbReference>
<dbReference type="Proteomes" id="UP000033047">
    <property type="component" value="Unassembled WGS sequence"/>
</dbReference>
<dbReference type="PATRIC" id="fig|927665.4.peg.3870"/>
<proteinExistence type="predicted"/>
<reference evidence="1 2" key="1">
    <citation type="submission" date="2013-04" db="EMBL/GenBank/DDBJ databases">
        <title>The Genome Sequence of Parabacteroides goldsteinii DSM 19448.</title>
        <authorList>
            <consortium name="The Broad Institute Genomics Platform"/>
            <person name="Earl A."/>
            <person name="Ward D."/>
            <person name="Feldgarden M."/>
            <person name="Gevers D."/>
            <person name="Martens E."/>
            <person name="Sakamoto M."/>
            <person name="Benno Y."/>
            <person name="Song Y."/>
            <person name="Liu C."/>
            <person name="Lee J."/>
            <person name="Bolanos M."/>
            <person name="Vaisanen M.L."/>
            <person name="Finegold S.M."/>
            <person name="Walker B."/>
            <person name="Young S."/>
            <person name="Zeng Q."/>
            <person name="Gargeya S."/>
            <person name="Fitzgerald M."/>
            <person name="Haas B."/>
            <person name="Abouelleil A."/>
            <person name="Allen A.W."/>
            <person name="Alvarado L."/>
            <person name="Arachchi H.M."/>
            <person name="Berlin A.M."/>
            <person name="Chapman S.B."/>
            <person name="Gainer-Dewar J."/>
            <person name="Goldberg J."/>
            <person name="Griggs A."/>
            <person name="Gujja S."/>
            <person name="Hansen M."/>
            <person name="Howarth C."/>
            <person name="Imamovic A."/>
            <person name="Ireland A."/>
            <person name="Larimer J."/>
            <person name="McCowan C."/>
            <person name="Murphy C."/>
            <person name="Pearson M."/>
            <person name="Poon T.W."/>
            <person name="Priest M."/>
            <person name="Roberts A."/>
            <person name="Saif S."/>
            <person name="Shea T."/>
            <person name="Sisk P."/>
            <person name="Sykes S."/>
            <person name="Wortman J."/>
            <person name="Nusbaum C."/>
            <person name="Birren B."/>
        </authorList>
    </citation>
    <scope>NUCLEOTIDE SEQUENCE [LARGE SCALE GENOMIC DNA]</scope>
    <source>
        <strain evidence="1 2">DSM 19448</strain>
    </source>
</reference>
<name>A0A0F5IUB4_9BACT</name>
<dbReference type="AlphaFoldDB" id="A0A0F5IUB4"/>
<accession>A0A0F5IUB4</accession>
<organism evidence="1 2">
    <name type="scientific">Parabacteroides goldsteinii DSM 19448 = WAL 12034</name>
    <dbReference type="NCBI Taxonomy" id="927665"/>
    <lineage>
        <taxon>Bacteria</taxon>
        <taxon>Pseudomonadati</taxon>
        <taxon>Bacteroidota</taxon>
        <taxon>Bacteroidia</taxon>
        <taxon>Bacteroidales</taxon>
        <taxon>Tannerellaceae</taxon>
        <taxon>Parabacteroides</taxon>
    </lineage>
</organism>
<protein>
    <submittedName>
        <fullName evidence="1">Uncharacterized protein</fullName>
    </submittedName>
</protein>